<evidence type="ECO:0000256" key="2">
    <source>
        <dbReference type="ARBA" id="ARBA00023114"/>
    </source>
</evidence>
<dbReference type="Proteomes" id="UP000295293">
    <property type="component" value="Unassembled WGS sequence"/>
</dbReference>
<organism evidence="5 6">
    <name type="scientific">Tahibacter aquaticus</name>
    <dbReference type="NCBI Taxonomy" id="520092"/>
    <lineage>
        <taxon>Bacteria</taxon>
        <taxon>Pseudomonadati</taxon>
        <taxon>Pseudomonadota</taxon>
        <taxon>Gammaproteobacteria</taxon>
        <taxon>Lysobacterales</taxon>
        <taxon>Rhodanobacteraceae</taxon>
        <taxon>Tahibacter</taxon>
    </lineage>
</organism>
<protein>
    <submittedName>
        <fullName evidence="5">OmpA family protein</fullName>
    </submittedName>
</protein>
<dbReference type="GO" id="GO:0046930">
    <property type="term" value="C:pore complex"/>
    <property type="evidence" value="ECO:0007669"/>
    <property type="project" value="UniProtKB-KW"/>
</dbReference>
<dbReference type="GO" id="GO:0009279">
    <property type="term" value="C:cell outer membrane"/>
    <property type="evidence" value="ECO:0007669"/>
    <property type="project" value="InterPro"/>
</dbReference>
<dbReference type="Gene3D" id="2.40.160.20">
    <property type="match status" value="1"/>
</dbReference>
<keyword evidence="2" id="KW-0406">Ion transport</keyword>
<evidence type="ECO:0000256" key="3">
    <source>
        <dbReference type="SAM" id="SignalP"/>
    </source>
</evidence>
<dbReference type="OrthoDB" id="5735897at2"/>
<dbReference type="AlphaFoldDB" id="A0A4R6YSD3"/>
<evidence type="ECO:0000313" key="6">
    <source>
        <dbReference type="Proteomes" id="UP000295293"/>
    </source>
</evidence>
<keyword evidence="2" id="KW-0813">Transport</keyword>
<dbReference type="InterPro" id="IPR000498">
    <property type="entry name" value="OmpA-like_TM_dom"/>
</dbReference>
<evidence type="ECO:0000256" key="1">
    <source>
        <dbReference type="ARBA" id="ARBA00005710"/>
    </source>
</evidence>
<comment type="similarity">
    <text evidence="1">Belongs to the outer membrane OOP (TC 1.B.6) superfamily. OmpA family.</text>
</comment>
<proteinExistence type="inferred from homology"/>
<gene>
    <name evidence="5" type="ORF">DFR29_11161</name>
</gene>
<keyword evidence="2" id="KW-0626">Porin</keyword>
<accession>A0A4R6YSD3</accession>
<dbReference type="SUPFAM" id="SSF56925">
    <property type="entry name" value="OMPA-like"/>
    <property type="match status" value="1"/>
</dbReference>
<reference evidence="5 6" key="1">
    <citation type="submission" date="2019-03" db="EMBL/GenBank/DDBJ databases">
        <title>Genomic Encyclopedia of Type Strains, Phase IV (KMG-IV): sequencing the most valuable type-strain genomes for metagenomic binning, comparative biology and taxonomic classification.</title>
        <authorList>
            <person name="Goeker M."/>
        </authorList>
    </citation>
    <scope>NUCLEOTIDE SEQUENCE [LARGE SCALE GENOMIC DNA]</scope>
    <source>
        <strain evidence="5 6">DSM 21667</strain>
    </source>
</reference>
<keyword evidence="2" id="KW-0812">Transmembrane</keyword>
<feature type="chain" id="PRO_5020602567" evidence="3">
    <location>
        <begin position="22"/>
        <end position="230"/>
    </location>
</feature>
<dbReference type="RefSeq" id="WP_133819906.1">
    <property type="nucleotide sequence ID" value="NZ_SNZH01000011.1"/>
</dbReference>
<dbReference type="GO" id="GO:0015288">
    <property type="term" value="F:porin activity"/>
    <property type="evidence" value="ECO:0007669"/>
    <property type="project" value="UniProtKB-KW"/>
</dbReference>
<dbReference type="InterPro" id="IPR011250">
    <property type="entry name" value="OMP/PagP_B-barrel"/>
</dbReference>
<feature type="domain" description="Outer membrane protein OmpA-like transmembrane" evidence="4">
    <location>
        <begin position="25"/>
        <end position="230"/>
    </location>
</feature>
<sequence length="230" mass="25409">MLKKLLVISLLGAAAASTAQAASPGFYVGAGIGQARYDDTIPTQIRDAYRNDPGYSFVSASMVDDTDQAWKIFGGYRILPWLGVEFSWVDLGEVRSNFVLRSLVPLTNANAVIDGRYKISGPSGTVFGELDFTDNFSGLLRVGLYNAKLDYSEGGLNADNSPHSYSHSDSTTKITYGLGLNVRVNPSWDVRLDWDRYTDVGRRFALRNETNGRFDHIDLISLNLAYRFGQ</sequence>
<keyword evidence="6" id="KW-1185">Reference proteome</keyword>
<dbReference type="Pfam" id="PF01389">
    <property type="entry name" value="OmpA_membrane"/>
    <property type="match status" value="1"/>
</dbReference>
<keyword evidence="3" id="KW-0732">Signal</keyword>
<comment type="caution">
    <text evidence="5">The sequence shown here is derived from an EMBL/GenBank/DDBJ whole genome shotgun (WGS) entry which is preliminary data.</text>
</comment>
<evidence type="ECO:0000313" key="5">
    <source>
        <dbReference type="EMBL" id="TDR41149.1"/>
    </source>
</evidence>
<evidence type="ECO:0000259" key="4">
    <source>
        <dbReference type="Pfam" id="PF01389"/>
    </source>
</evidence>
<name>A0A4R6YSD3_9GAMM</name>
<dbReference type="EMBL" id="SNZH01000011">
    <property type="protein sequence ID" value="TDR41149.1"/>
    <property type="molecule type" value="Genomic_DNA"/>
</dbReference>
<feature type="signal peptide" evidence="3">
    <location>
        <begin position="1"/>
        <end position="21"/>
    </location>
</feature>